<dbReference type="GO" id="GO:0005737">
    <property type="term" value="C:cytoplasm"/>
    <property type="evidence" value="ECO:0007669"/>
    <property type="project" value="UniProtKB-SubCell"/>
</dbReference>
<dbReference type="InterPro" id="IPR023016">
    <property type="entry name" value="HisA/PriA"/>
</dbReference>
<name>A0A2S8FAK3_9BACT</name>
<evidence type="ECO:0000256" key="4">
    <source>
        <dbReference type="ARBA" id="ARBA00009667"/>
    </source>
</evidence>
<evidence type="ECO:0000256" key="8">
    <source>
        <dbReference type="ARBA" id="ARBA00023235"/>
    </source>
</evidence>
<dbReference type="Proteomes" id="UP000240009">
    <property type="component" value="Unassembled WGS sequence"/>
</dbReference>
<dbReference type="PANTHER" id="PTHR43090:SF2">
    <property type="entry name" value="1-(5-PHOSPHORIBOSYL)-5-[(5-PHOSPHORIBOSYLAMINO)METHYLIDENEAMINO] IMIDAZOLE-4-CARBOXAMIDE ISOMERASE"/>
    <property type="match status" value="1"/>
</dbReference>
<dbReference type="GO" id="GO:0000105">
    <property type="term" value="P:L-histidine biosynthetic process"/>
    <property type="evidence" value="ECO:0007669"/>
    <property type="project" value="UniProtKB-UniRule"/>
</dbReference>
<evidence type="ECO:0000256" key="6">
    <source>
        <dbReference type="ARBA" id="ARBA00022605"/>
    </source>
</evidence>
<dbReference type="Gene3D" id="3.20.20.70">
    <property type="entry name" value="Aldolase class I"/>
    <property type="match status" value="1"/>
</dbReference>
<evidence type="ECO:0000256" key="9">
    <source>
        <dbReference type="HAMAP-Rule" id="MF_01014"/>
    </source>
</evidence>
<dbReference type="SUPFAM" id="SSF51366">
    <property type="entry name" value="Ribulose-phoshate binding barrel"/>
    <property type="match status" value="1"/>
</dbReference>
<dbReference type="InterPro" id="IPR006063">
    <property type="entry name" value="HisA_bact_arch"/>
</dbReference>
<dbReference type="InterPro" id="IPR044524">
    <property type="entry name" value="Isoase_HisA-like"/>
</dbReference>
<evidence type="ECO:0000256" key="1">
    <source>
        <dbReference type="ARBA" id="ARBA00000901"/>
    </source>
</evidence>
<dbReference type="RefSeq" id="WP_105355100.1">
    <property type="nucleotide sequence ID" value="NZ_PUIA01000042.1"/>
</dbReference>
<evidence type="ECO:0000256" key="3">
    <source>
        <dbReference type="ARBA" id="ARBA00005133"/>
    </source>
</evidence>
<proteinExistence type="inferred from homology"/>
<evidence type="ECO:0000313" key="12">
    <source>
        <dbReference type="EMBL" id="PQO29162.1"/>
    </source>
</evidence>
<dbReference type="FunFam" id="3.20.20.70:FF:000009">
    <property type="entry name" value="1-(5-phosphoribosyl)-5-[(5-phosphoribosylamino)methylideneamino] imidazole-4-carboxamide isomerase"/>
    <property type="match status" value="1"/>
</dbReference>
<dbReference type="CDD" id="cd04732">
    <property type="entry name" value="HisA"/>
    <property type="match status" value="1"/>
</dbReference>
<evidence type="ECO:0000256" key="5">
    <source>
        <dbReference type="ARBA" id="ARBA00022490"/>
    </source>
</evidence>
<dbReference type="InterPro" id="IPR011060">
    <property type="entry name" value="RibuloseP-bd_barrel"/>
</dbReference>
<comment type="caution">
    <text evidence="12">The sequence shown here is derived from an EMBL/GenBank/DDBJ whole genome shotgun (WGS) entry which is preliminary data.</text>
</comment>
<feature type="active site" description="Proton donor" evidence="9">
    <location>
        <position position="129"/>
    </location>
</feature>
<comment type="catalytic activity">
    <reaction evidence="1 9 11">
        <text>1-(5-phospho-beta-D-ribosyl)-5-[(5-phospho-beta-D-ribosylamino)methylideneamino]imidazole-4-carboxamide = 5-[(5-phospho-1-deoxy-D-ribulos-1-ylimino)methylamino]-1-(5-phospho-beta-D-ribosyl)imidazole-4-carboxamide</text>
        <dbReference type="Rhea" id="RHEA:15469"/>
        <dbReference type="ChEBI" id="CHEBI:58435"/>
        <dbReference type="ChEBI" id="CHEBI:58525"/>
        <dbReference type="EC" id="5.3.1.16"/>
    </reaction>
</comment>
<comment type="pathway">
    <text evidence="3 9 11">Amino-acid biosynthesis; L-histidine biosynthesis; L-histidine from 5-phospho-alpha-D-ribose 1-diphosphate: step 4/9.</text>
</comment>
<dbReference type="OrthoDB" id="9781903at2"/>
<dbReference type="EC" id="5.3.1.16" evidence="9 11"/>
<evidence type="ECO:0000256" key="2">
    <source>
        <dbReference type="ARBA" id="ARBA00004496"/>
    </source>
</evidence>
<evidence type="ECO:0000313" key="13">
    <source>
        <dbReference type="Proteomes" id="UP000240009"/>
    </source>
</evidence>
<sequence>MQIWPAIDLLGGKCVRLQQGDYNRETVYGDDPAEMAKRWVEEGADCLHLVDLDGAKDGSLKNREAIAAIVAAVDIPCEVGGGIRDEKTIQELLDLGLARLVIGTKALREPDWFAAMCEKFPEKLVVGIDAKEGMVATDGWLEVSTTSAIDLAKTFEHLPIAAIIYTDIATDGMLAGPNVEAMQAMKEAVKLPVVASGGVTSVEDVKNLTVAGLDGAIVGRALYEGRLSVREAVEAAGGVR</sequence>
<dbReference type="PANTHER" id="PTHR43090">
    <property type="entry name" value="1-(5-PHOSPHORIBOSYL)-5-[(5-PHOSPHORIBOSYLAMINO)METHYLIDENEAMINO] IMIDAZOLE-4-CARBOXAMIDE ISOMERASE"/>
    <property type="match status" value="1"/>
</dbReference>
<dbReference type="InterPro" id="IPR013785">
    <property type="entry name" value="Aldolase_TIM"/>
</dbReference>
<organism evidence="12 13">
    <name type="scientific">Blastopirellula marina</name>
    <dbReference type="NCBI Taxonomy" id="124"/>
    <lineage>
        <taxon>Bacteria</taxon>
        <taxon>Pseudomonadati</taxon>
        <taxon>Planctomycetota</taxon>
        <taxon>Planctomycetia</taxon>
        <taxon>Pirellulales</taxon>
        <taxon>Pirellulaceae</taxon>
        <taxon>Blastopirellula</taxon>
    </lineage>
</organism>
<keyword evidence="7 9" id="KW-0368">Histidine biosynthesis</keyword>
<comment type="similarity">
    <text evidence="4 9 10">Belongs to the HisA/HisF family.</text>
</comment>
<accession>A0A2S8FAK3</accession>
<dbReference type="NCBIfam" id="TIGR00007">
    <property type="entry name" value="1-(5-phosphoribosyl)-5-[(5-phosphoribosylamino)methylideneamino]imidazole-4-carboxamide isomerase"/>
    <property type="match status" value="1"/>
</dbReference>
<gene>
    <name evidence="9" type="primary">hisA</name>
    <name evidence="12" type="ORF">C5Y96_15520</name>
</gene>
<keyword evidence="5 9" id="KW-0963">Cytoplasm</keyword>
<dbReference type="EMBL" id="PUIA01000042">
    <property type="protein sequence ID" value="PQO29162.1"/>
    <property type="molecule type" value="Genomic_DNA"/>
</dbReference>
<dbReference type="InterPro" id="IPR006062">
    <property type="entry name" value="His_biosynth"/>
</dbReference>
<dbReference type="HAMAP" id="MF_01014">
    <property type="entry name" value="HisA"/>
    <property type="match status" value="1"/>
</dbReference>
<dbReference type="GO" id="GO:0000162">
    <property type="term" value="P:L-tryptophan biosynthetic process"/>
    <property type="evidence" value="ECO:0007669"/>
    <property type="project" value="TreeGrafter"/>
</dbReference>
<evidence type="ECO:0000256" key="11">
    <source>
        <dbReference type="RuleBase" id="RU003658"/>
    </source>
</evidence>
<dbReference type="AlphaFoldDB" id="A0A2S8FAK3"/>
<evidence type="ECO:0000256" key="7">
    <source>
        <dbReference type="ARBA" id="ARBA00023102"/>
    </source>
</evidence>
<evidence type="ECO:0000256" key="10">
    <source>
        <dbReference type="RuleBase" id="RU003657"/>
    </source>
</evidence>
<keyword evidence="8 9" id="KW-0413">Isomerase</keyword>
<dbReference type="NCBIfam" id="NF010112">
    <property type="entry name" value="PRK13585.1"/>
    <property type="match status" value="1"/>
</dbReference>
<feature type="active site" description="Proton acceptor" evidence="9">
    <location>
        <position position="8"/>
    </location>
</feature>
<protein>
    <recommendedName>
        <fullName evidence="9 11">1-(5-phosphoribosyl)-5-[(5-phosphoribosylamino)methylideneamino] imidazole-4-carboxamide isomerase</fullName>
        <ecNumber evidence="9 11">5.3.1.16</ecNumber>
    </recommendedName>
    <alternativeName>
        <fullName evidence="9">Phosphoribosylformimino-5-aminoimidazole carboxamide ribotide isomerase</fullName>
    </alternativeName>
</protein>
<dbReference type="GO" id="GO:0003949">
    <property type="term" value="F:1-(5-phosphoribosyl)-5-[(5-phosphoribosylamino)methylideneamino]imidazole-4-carboxamide isomerase activity"/>
    <property type="evidence" value="ECO:0007669"/>
    <property type="project" value="UniProtKB-UniRule"/>
</dbReference>
<comment type="subcellular location">
    <subcellularLocation>
        <location evidence="2 9 11">Cytoplasm</location>
    </subcellularLocation>
</comment>
<reference evidence="12 13" key="1">
    <citation type="submission" date="2018-02" db="EMBL/GenBank/DDBJ databases">
        <title>Comparative genomes isolates from brazilian mangrove.</title>
        <authorList>
            <person name="Araujo J.E."/>
            <person name="Taketani R.G."/>
            <person name="Silva M.C.P."/>
            <person name="Loureco M.V."/>
            <person name="Andreote F.D."/>
        </authorList>
    </citation>
    <scope>NUCLEOTIDE SEQUENCE [LARGE SCALE GENOMIC DNA]</scope>
    <source>
        <strain evidence="12 13">HEX-2 MGV</strain>
    </source>
</reference>
<keyword evidence="6 9" id="KW-0028">Amino-acid biosynthesis</keyword>
<dbReference type="Pfam" id="PF00977">
    <property type="entry name" value="His_biosynth"/>
    <property type="match status" value="1"/>
</dbReference>
<dbReference type="UniPathway" id="UPA00031">
    <property type="reaction ID" value="UER00009"/>
</dbReference>